<dbReference type="Pfam" id="PF00756">
    <property type="entry name" value="Esterase"/>
    <property type="match status" value="1"/>
</dbReference>
<dbReference type="AlphaFoldDB" id="A1JQM9"/>
<gene>
    <name evidence="6" type="primary">fes</name>
    <name evidence="6" type="ordered locus">YE3622</name>
</gene>
<feature type="domain" description="Enterochelin esterase N-terminal" evidence="5">
    <location>
        <begin position="53"/>
        <end position="182"/>
    </location>
</feature>
<reference evidence="6 7" key="1">
    <citation type="journal article" date="2006" name="PLoS Genet.">
        <title>The complete genome sequence and comparative genome analysis of the high pathogenicity Yersinia enterocolitica strain 8081.</title>
        <authorList>
            <person name="Thomson N.R."/>
            <person name="Howard S."/>
            <person name="Wren B.W."/>
            <person name="Holden M.T.G."/>
            <person name="Crossman L."/>
            <person name="Challis G.L."/>
            <person name="Churcher C."/>
            <person name="Mungall K."/>
            <person name="Brooks K."/>
            <person name="Chillingworth T."/>
            <person name="Feltwell T."/>
            <person name="Abdellah Z."/>
            <person name="Hauser H."/>
            <person name="Jagels K."/>
            <person name="Maddison M."/>
            <person name="Moule S."/>
            <person name="Sanders M."/>
            <person name="Whitehead S."/>
            <person name="Quail M.A."/>
            <person name="Dougan G."/>
            <person name="Parkhill J."/>
            <person name="Prentice M.B."/>
        </authorList>
    </citation>
    <scope>NUCLEOTIDE SEQUENCE [LARGE SCALE GENOMIC DNA]</scope>
    <source>
        <strain evidence="7">NCTC 13174 / 8081</strain>
    </source>
</reference>
<dbReference type="InterPro" id="IPR021764">
    <property type="entry name" value="Enterochelin_esterase_N"/>
</dbReference>
<dbReference type="EMBL" id="AM286415">
    <property type="protein sequence ID" value="CAL13651.1"/>
    <property type="molecule type" value="Genomic_DNA"/>
</dbReference>
<evidence type="ECO:0000256" key="1">
    <source>
        <dbReference type="ARBA" id="ARBA00004496"/>
    </source>
</evidence>
<evidence type="ECO:0000313" key="7">
    <source>
        <dbReference type="Proteomes" id="UP000000642"/>
    </source>
</evidence>
<dbReference type="eggNOG" id="COG2382">
    <property type="taxonomic scope" value="Bacteria"/>
</dbReference>
<dbReference type="SUPFAM" id="SSF53474">
    <property type="entry name" value="alpha/beta-Hydrolases"/>
    <property type="match status" value="1"/>
</dbReference>
<dbReference type="OrthoDB" id="9775130at2"/>
<evidence type="ECO:0000313" key="6">
    <source>
        <dbReference type="EMBL" id="CAL13651.1"/>
    </source>
</evidence>
<dbReference type="PANTHER" id="PTHR48098">
    <property type="entry name" value="ENTEROCHELIN ESTERASE-RELATED"/>
    <property type="match status" value="1"/>
</dbReference>
<dbReference type="InterPro" id="IPR013783">
    <property type="entry name" value="Ig-like_fold"/>
</dbReference>
<organism evidence="6 7">
    <name type="scientific">Yersinia enterocolitica serotype O:8 / biotype 1B (strain NCTC 13174 / 8081)</name>
    <dbReference type="NCBI Taxonomy" id="393305"/>
    <lineage>
        <taxon>Bacteria</taxon>
        <taxon>Pseudomonadati</taxon>
        <taxon>Pseudomonadota</taxon>
        <taxon>Gammaproteobacteria</taxon>
        <taxon>Enterobacterales</taxon>
        <taxon>Yersiniaceae</taxon>
        <taxon>Yersinia</taxon>
    </lineage>
</organism>
<accession>A1JQM9</accession>
<dbReference type="NCBIfam" id="NF007758">
    <property type="entry name" value="PRK10439.1"/>
    <property type="match status" value="1"/>
</dbReference>
<keyword evidence="3" id="KW-0378">Hydrolase</keyword>
<evidence type="ECO:0000256" key="4">
    <source>
        <dbReference type="ARBA" id="ARBA00024201"/>
    </source>
</evidence>
<dbReference type="PATRIC" id="fig|393305.7.peg.3857"/>
<comment type="similarity">
    <text evidence="4">Belongs to the Fes family.</text>
</comment>
<dbReference type="Pfam" id="PF11806">
    <property type="entry name" value="Enterochelin_N"/>
    <property type="match status" value="1"/>
</dbReference>
<sequence length="458" mass="51666">MKSRGLSVSTTNEHPDSQRLLADPLAGSESWWQQIAQWGTPLVEPISEDKVRLTFLWREPVAGADEPTYSRVYIDVNGVTDHHSTHPETLQRLGQIHVWYWQAEVESDFRGSYSFMPVTAEHCLNLPEGTPQERRQAQRNWWISLMDLAQNDPFNHTAPHSSYRGRPLSAVHLADAIPQTAWQPIDAGQQLPTDTQRLQLITWYSELLGNSRNVWIYHTHGTADNAERPLAILLDGQYWATRQPIFGVLDNETDAGRLPASVYVLIDIIDQPHRSVELPCNQDFWQALQTELLPQVAALQPFTDQASRTVVAGQSFGGLASLYAGLHWPQRFGGVLSQSGSFWWPDVDNFKALTAGTAERQGWLTEQVYQGLGNDHPLDIFMEAGRREDVIYQVNEAMSEALRQAGHRLHYRIYAGGHDSLCWRGGLIDGLHCLLAHYNRHTSNCMCVGCTQSPESLT</sequence>
<dbReference type="HOGENOM" id="CLU_024314_3_0_6"/>
<dbReference type="InterPro" id="IPR029058">
    <property type="entry name" value="AB_hydrolase_fold"/>
</dbReference>
<dbReference type="GO" id="GO:0005737">
    <property type="term" value="C:cytoplasm"/>
    <property type="evidence" value="ECO:0007669"/>
    <property type="project" value="UniProtKB-SubCell"/>
</dbReference>
<dbReference type="ESTHER" id="yeren-fes">
    <property type="family name" value="A85-IroE-IroD-Fes-Yiel"/>
</dbReference>
<dbReference type="Gene3D" id="3.40.50.1820">
    <property type="entry name" value="alpha/beta hydrolase"/>
    <property type="match status" value="1"/>
</dbReference>
<dbReference type="GO" id="GO:0006826">
    <property type="term" value="P:iron ion transport"/>
    <property type="evidence" value="ECO:0007669"/>
    <property type="project" value="InterPro"/>
</dbReference>
<dbReference type="InterPro" id="IPR000801">
    <property type="entry name" value="Esterase-like"/>
</dbReference>
<dbReference type="KEGG" id="yen:YE3622"/>
<dbReference type="SUPFAM" id="SSF81296">
    <property type="entry name" value="E set domains"/>
    <property type="match status" value="1"/>
</dbReference>
<dbReference type="InterPro" id="IPR014756">
    <property type="entry name" value="Ig_E-set"/>
</dbReference>
<dbReference type="Gene3D" id="2.60.40.10">
    <property type="entry name" value="Immunoglobulins"/>
    <property type="match status" value="1"/>
</dbReference>
<protein>
    <submittedName>
        <fullName evidence="6">Enterochelin esterase</fullName>
    </submittedName>
</protein>
<evidence type="ECO:0000256" key="3">
    <source>
        <dbReference type="ARBA" id="ARBA00022801"/>
    </source>
</evidence>
<dbReference type="PANTHER" id="PTHR48098:SF3">
    <property type="entry name" value="IRON(III) ENTEROBACTIN ESTERASE"/>
    <property type="match status" value="1"/>
</dbReference>
<name>A1JQM9_YERE8</name>
<dbReference type="Proteomes" id="UP000000642">
    <property type="component" value="Chromosome"/>
</dbReference>
<dbReference type="GO" id="GO:0005506">
    <property type="term" value="F:iron ion binding"/>
    <property type="evidence" value="ECO:0007669"/>
    <property type="project" value="InterPro"/>
</dbReference>
<evidence type="ECO:0000259" key="5">
    <source>
        <dbReference type="Pfam" id="PF11806"/>
    </source>
</evidence>
<evidence type="ECO:0000256" key="2">
    <source>
        <dbReference type="ARBA" id="ARBA00022490"/>
    </source>
</evidence>
<comment type="subcellular location">
    <subcellularLocation>
        <location evidence="1">Cytoplasm</location>
    </subcellularLocation>
</comment>
<keyword evidence="2" id="KW-0963">Cytoplasm</keyword>
<dbReference type="InterPro" id="IPR050583">
    <property type="entry name" value="Mycobacterial_A85_antigen"/>
</dbReference>
<dbReference type="GO" id="GO:0008849">
    <property type="term" value="F:enterochelin esterase activity"/>
    <property type="evidence" value="ECO:0007669"/>
    <property type="project" value="InterPro"/>
</dbReference>
<proteinExistence type="inferred from homology"/>